<keyword evidence="5 7" id="KW-0131">Cell cycle</keyword>
<dbReference type="AlphaFoldDB" id="C7ND77"/>
<feature type="binding site" evidence="7">
    <location>
        <begin position="420"/>
        <end position="423"/>
    </location>
    <ligand>
        <name>meso-2,6-diaminopimelate</name>
        <dbReference type="ChEBI" id="CHEBI:57791"/>
    </ligand>
</feature>
<dbReference type="InterPro" id="IPR036565">
    <property type="entry name" value="Mur-like_cat_sf"/>
</dbReference>
<dbReference type="SUPFAM" id="SSF63418">
    <property type="entry name" value="MurE/MurF N-terminal domain"/>
    <property type="match status" value="1"/>
</dbReference>
<proteinExistence type="inferred from homology"/>
<sequence>MYKIFKDTEYKVLKDGKKFEIRGIEYDSRKIEKDFVFVAMTGSAVDGHNFIQNAVDNGAKMIICEKEVDVKQYTNTTEITFVLVEDIRKKLGIIASNYYDYPQNKIKIVGITGTNGKTTSSFILENILEKTARIGTTGNRILDEEFQTVNTTPESLELIKLIDKSVKKGADYFIMEVSSHALEIGRVDMLQFDSAIFTNLTQDHLDFHKTMENYFNAKKKMFSMLRNNNSQGVGVINIDDEYGAKIYSEKKDNNYISISVRNENADIWGDILNYTNNGMKIKINLENYLEKNKHNLKNSDGEYKFEINLIGEYNLYNVLGCVASALSLGIEMSVIVEKLKEMPVVPGRFETIKNELEARIVVDFAHTDDGLLNIGKTLKQITDKRVITIFGAGGDRDHEKRPKMAKAAAKFSDYIILTSDNPRTENPVNILADIEKGLIDEKYPFDKYLIISDRERAIKYGIKMLEKDDSLLIAGKGHETYQIIGTEKTHFDDREIVRKILEEMK</sequence>
<evidence type="ECO:0000259" key="10">
    <source>
        <dbReference type="Pfam" id="PF02875"/>
    </source>
</evidence>
<dbReference type="SUPFAM" id="SSF53244">
    <property type="entry name" value="MurD-like peptide ligases, peptide-binding domain"/>
    <property type="match status" value="1"/>
</dbReference>
<feature type="binding site" evidence="7">
    <location>
        <position position="178"/>
    </location>
    <ligand>
        <name>UDP-N-acetyl-alpha-D-muramoyl-L-alanyl-D-glutamate</name>
        <dbReference type="ChEBI" id="CHEBI:83900"/>
    </ligand>
</feature>
<comment type="pathway">
    <text evidence="7 8">Cell wall biogenesis; peptidoglycan biosynthesis.</text>
</comment>
<comment type="similarity">
    <text evidence="1 7">Belongs to the MurCDEF family. MurE subfamily.</text>
</comment>
<evidence type="ECO:0000256" key="8">
    <source>
        <dbReference type="RuleBase" id="RU004135"/>
    </source>
</evidence>
<accession>C7ND77</accession>
<dbReference type="STRING" id="523794.Lebu_2096"/>
<dbReference type="eggNOG" id="COG0769">
    <property type="taxonomic scope" value="Bacteria"/>
</dbReference>
<keyword evidence="7" id="KW-0436">Ligase</keyword>
<reference evidence="12 13" key="1">
    <citation type="journal article" date="2009" name="Stand. Genomic Sci.">
        <title>Complete genome sequence of Leptotrichia buccalis type strain (C-1013-b).</title>
        <authorList>
            <person name="Ivanova N."/>
            <person name="Gronow S."/>
            <person name="Lapidus A."/>
            <person name="Copeland A."/>
            <person name="Glavina Del Rio T."/>
            <person name="Nolan M."/>
            <person name="Lucas S."/>
            <person name="Chen F."/>
            <person name="Tice H."/>
            <person name="Cheng J.F."/>
            <person name="Saunders E."/>
            <person name="Bruce D."/>
            <person name="Goodwin L."/>
            <person name="Brettin T."/>
            <person name="Detter J.C."/>
            <person name="Han C."/>
            <person name="Pitluck S."/>
            <person name="Mikhailova N."/>
            <person name="Pati A."/>
            <person name="Mavrommatis K."/>
            <person name="Chen A."/>
            <person name="Palaniappan K."/>
            <person name="Land M."/>
            <person name="Hauser L."/>
            <person name="Chang Y.J."/>
            <person name="Jeffries C.D."/>
            <person name="Chain P."/>
            <person name="Rohde C."/>
            <person name="Goker M."/>
            <person name="Bristow J."/>
            <person name="Eisen J.A."/>
            <person name="Markowitz V."/>
            <person name="Hugenholtz P."/>
            <person name="Kyrpides N.C."/>
            <person name="Klenk H.P."/>
        </authorList>
    </citation>
    <scope>NUCLEOTIDE SEQUENCE [LARGE SCALE GENOMIC DNA]</scope>
    <source>
        <strain evidence="13">ATCC 14201 / DSM 1135 / JCM 12969 / NCTC 10249 / C-1013-b</strain>
    </source>
</reference>
<keyword evidence="2 7" id="KW-0132">Cell division</keyword>
<feature type="binding site" evidence="7">
    <location>
        <position position="150"/>
    </location>
    <ligand>
        <name>UDP-N-acetyl-alpha-D-muramoyl-L-alanyl-D-glutamate</name>
        <dbReference type="ChEBI" id="CHEBI:83900"/>
    </ligand>
</feature>
<dbReference type="GO" id="GO:0071555">
    <property type="term" value="P:cell wall organization"/>
    <property type="evidence" value="ECO:0007669"/>
    <property type="project" value="UniProtKB-KW"/>
</dbReference>
<dbReference type="NCBIfam" id="TIGR01085">
    <property type="entry name" value="murE"/>
    <property type="match status" value="1"/>
</dbReference>
<dbReference type="InterPro" id="IPR013221">
    <property type="entry name" value="Mur_ligase_cen"/>
</dbReference>
<feature type="domain" description="Mur ligase C-terminal" evidence="10">
    <location>
        <begin position="347"/>
        <end position="477"/>
    </location>
</feature>
<keyword evidence="7" id="KW-0963">Cytoplasm</keyword>
<dbReference type="Pfam" id="PF02875">
    <property type="entry name" value="Mur_ligase_C"/>
    <property type="match status" value="1"/>
</dbReference>
<dbReference type="InterPro" id="IPR036615">
    <property type="entry name" value="Mur_ligase_C_dom_sf"/>
</dbReference>
<evidence type="ECO:0000256" key="6">
    <source>
        <dbReference type="ARBA" id="ARBA00023316"/>
    </source>
</evidence>
<dbReference type="GO" id="GO:0000287">
    <property type="term" value="F:magnesium ion binding"/>
    <property type="evidence" value="ECO:0007669"/>
    <property type="project" value="UniProtKB-UniRule"/>
</dbReference>
<dbReference type="GO" id="GO:0008765">
    <property type="term" value="F:UDP-N-acetylmuramoylalanyl-D-glutamate-2,6-diaminopimelate ligase activity"/>
    <property type="evidence" value="ECO:0007669"/>
    <property type="project" value="UniProtKB-UniRule"/>
</dbReference>
<evidence type="ECO:0000256" key="4">
    <source>
        <dbReference type="ARBA" id="ARBA00022984"/>
    </source>
</evidence>
<comment type="PTM">
    <text evidence="7">Carboxylation is probably crucial for Mg(2+) binding and, consequently, for the gamma-phosphate positioning of ATP.</text>
</comment>
<feature type="binding site" evidence="7">
    <location>
        <position position="396"/>
    </location>
    <ligand>
        <name>meso-2,6-diaminopimelate</name>
        <dbReference type="ChEBI" id="CHEBI:57791"/>
    </ligand>
</feature>
<dbReference type="GO" id="GO:0051301">
    <property type="term" value="P:cell division"/>
    <property type="evidence" value="ECO:0007669"/>
    <property type="project" value="UniProtKB-KW"/>
</dbReference>
<name>C7ND77_LEPBD</name>
<feature type="binding site" evidence="7">
    <location>
        <position position="28"/>
    </location>
    <ligand>
        <name>UDP-N-acetyl-alpha-D-muramoyl-L-alanyl-D-glutamate</name>
        <dbReference type="ChEBI" id="CHEBI:83900"/>
    </ligand>
</feature>
<dbReference type="InterPro" id="IPR035911">
    <property type="entry name" value="MurE/MurF_N"/>
</dbReference>
<evidence type="ECO:0000256" key="2">
    <source>
        <dbReference type="ARBA" id="ARBA00022618"/>
    </source>
</evidence>
<dbReference type="EMBL" id="CP001685">
    <property type="protein sequence ID" value="ACV39955.1"/>
    <property type="molecule type" value="Genomic_DNA"/>
</dbReference>
<comment type="subcellular location">
    <subcellularLocation>
        <location evidence="7 8">Cytoplasm</location>
    </subcellularLocation>
</comment>
<dbReference type="HOGENOM" id="CLU_022291_4_1_0"/>
<evidence type="ECO:0000259" key="9">
    <source>
        <dbReference type="Pfam" id="PF01225"/>
    </source>
</evidence>
<feature type="domain" description="Mur ligase central" evidence="11">
    <location>
        <begin position="111"/>
        <end position="324"/>
    </location>
</feature>
<dbReference type="InterPro" id="IPR005761">
    <property type="entry name" value="UDP-N-AcMur-Glu-dNH2Pim_ligase"/>
</dbReference>
<keyword evidence="7" id="KW-0067">ATP-binding</keyword>
<evidence type="ECO:0000256" key="7">
    <source>
        <dbReference type="HAMAP-Rule" id="MF_00208"/>
    </source>
</evidence>
<dbReference type="Proteomes" id="UP000001910">
    <property type="component" value="Chromosome"/>
</dbReference>
<dbReference type="GO" id="GO:0005737">
    <property type="term" value="C:cytoplasm"/>
    <property type="evidence" value="ECO:0007669"/>
    <property type="project" value="UniProtKB-SubCell"/>
</dbReference>
<comment type="cofactor">
    <cofactor evidence="7">
        <name>Mg(2+)</name>
        <dbReference type="ChEBI" id="CHEBI:18420"/>
    </cofactor>
</comment>
<evidence type="ECO:0000259" key="11">
    <source>
        <dbReference type="Pfam" id="PF08245"/>
    </source>
</evidence>
<evidence type="ECO:0000256" key="1">
    <source>
        <dbReference type="ARBA" id="ARBA00005898"/>
    </source>
</evidence>
<dbReference type="Pfam" id="PF01225">
    <property type="entry name" value="Mur_ligase"/>
    <property type="match status" value="1"/>
</dbReference>
<feature type="short sequence motif" description="Meso-diaminopimelate recognition motif" evidence="7">
    <location>
        <begin position="420"/>
        <end position="423"/>
    </location>
</feature>
<dbReference type="NCBIfam" id="NF001126">
    <property type="entry name" value="PRK00139.1-4"/>
    <property type="match status" value="1"/>
</dbReference>
<dbReference type="SUPFAM" id="SSF53623">
    <property type="entry name" value="MurD-like peptide ligases, catalytic domain"/>
    <property type="match status" value="1"/>
</dbReference>
<feature type="binding site" evidence="7">
    <location>
        <position position="479"/>
    </location>
    <ligand>
        <name>meso-2,6-diaminopimelate</name>
        <dbReference type="ChEBI" id="CHEBI:57791"/>
    </ligand>
</feature>
<dbReference type="PANTHER" id="PTHR23135:SF4">
    <property type="entry name" value="UDP-N-ACETYLMURAMOYL-L-ALANYL-D-GLUTAMATE--2,6-DIAMINOPIMELATE LIGASE MURE HOMOLOG, CHLOROPLASTIC"/>
    <property type="match status" value="1"/>
</dbReference>
<organism evidence="12 13">
    <name type="scientific">Leptotrichia buccalis (strain ATCC 14201 / DSM 1135 / JCM 12969 / NCTC 10249 / C-1013-b)</name>
    <dbReference type="NCBI Taxonomy" id="523794"/>
    <lineage>
        <taxon>Bacteria</taxon>
        <taxon>Fusobacteriati</taxon>
        <taxon>Fusobacteriota</taxon>
        <taxon>Fusobacteriia</taxon>
        <taxon>Fusobacteriales</taxon>
        <taxon>Leptotrichiaceae</taxon>
        <taxon>Leptotrichia</taxon>
    </lineage>
</organism>
<dbReference type="EC" id="6.3.2.13" evidence="7"/>
<feature type="domain" description="Mur ligase N-terminal catalytic" evidence="9">
    <location>
        <begin position="20"/>
        <end position="99"/>
    </location>
</feature>
<feature type="binding site" evidence="7">
    <location>
        <position position="186"/>
    </location>
    <ligand>
        <name>UDP-N-acetyl-alpha-D-muramoyl-L-alanyl-D-glutamate</name>
        <dbReference type="ChEBI" id="CHEBI:83900"/>
    </ligand>
</feature>
<keyword evidence="4 7" id="KW-0573">Peptidoglycan synthesis</keyword>
<dbReference type="PANTHER" id="PTHR23135">
    <property type="entry name" value="MUR LIGASE FAMILY MEMBER"/>
    <property type="match status" value="1"/>
</dbReference>
<dbReference type="UniPathway" id="UPA00219"/>
<comment type="function">
    <text evidence="7">Catalyzes the addition of meso-diaminopimelic acid to the nucleotide precursor UDP-N-acetylmuramoyl-L-alanyl-D-glutamate (UMAG) in the biosynthesis of bacterial cell-wall peptidoglycan.</text>
</comment>
<evidence type="ECO:0000256" key="5">
    <source>
        <dbReference type="ARBA" id="ARBA00023306"/>
    </source>
</evidence>
<comment type="caution">
    <text evidence="7">Lacks conserved residue(s) required for the propagation of feature annotation.</text>
</comment>
<feature type="binding site" evidence="7">
    <location>
        <begin position="151"/>
        <end position="152"/>
    </location>
    <ligand>
        <name>UDP-N-acetyl-alpha-D-muramoyl-L-alanyl-D-glutamate</name>
        <dbReference type="ChEBI" id="CHEBI:83900"/>
    </ligand>
</feature>
<keyword evidence="7" id="KW-0460">Magnesium</keyword>
<dbReference type="OrthoDB" id="9800958at2"/>
<dbReference type="KEGG" id="lba:Lebu_2096"/>
<dbReference type="GO" id="GO:0008360">
    <property type="term" value="P:regulation of cell shape"/>
    <property type="evidence" value="ECO:0007669"/>
    <property type="project" value="UniProtKB-KW"/>
</dbReference>
<dbReference type="GO" id="GO:0005524">
    <property type="term" value="F:ATP binding"/>
    <property type="evidence" value="ECO:0007669"/>
    <property type="project" value="UniProtKB-UniRule"/>
</dbReference>
<keyword evidence="13" id="KW-1185">Reference proteome</keyword>
<keyword evidence="6 7" id="KW-0961">Cell wall biogenesis/degradation</keyword>
<dbReference type="HAMAP" id="MF_00208">
    <property type="entry name" value="MurE"/>
    <property type="match status" value="1"/>
</dbReference>
<feature type="modified residue" description="N6-carboxylysine" evidence="7">
    <location>
        <position position="218"/>
    </location>
</feature>
<dbReference type="InterPro" id="IPR000713">
    <property type="entry name" value="Mur_ligase_N"/>
</dbReference>
<dbReference type="Gene3D" id="3.40.1190.10">
    <property type="entry name" value="Mur-like, catalytic domain"/>
    <property type="match status" value="1"/>
</dbReference>
<dbReference type="GO" id="GO:0009252">
    <property type="term" value="P:peptidoglycan biosynthetic process"/>
    <property type="evidence" value="ECO:0007669"/>
    <property type="project" value="UniProtKB-UniRule"/>
</dbReference>
<feature type="binding site" evidence="7">
    <location>
        <position position="475"/>
    </location>
    <ligand>
        <name>meso-2,6-diaminopimelate</name>
        <dbReference type="ChEBI" id="CHEBI:57791"/>
    </ligand>
</feature>
<gene>
    <name evidence="7" type="primary">murE</name>
    <name evidence="12" type="ordered locus">Lebu_2096</name>
</gene>
<dbReference type="Gene3D" id="3.40.1390.10">
    <property type="entry name" value="MurE/MurF, N-terminal domain"/>
    <property type="match status" value="1"/>
</dbReference>
<feature type="binding site" evidence="7">
    <location>
        <begin position="113"/>
        <end position="119"/>
    </location>
    <ligand>
        <name>ATP</name>
        <dbReference type="ChEBI" id="CHEBI:30616"/>
    </ligand>
</feature>
<dbReference type="Pfam" id="PF08245">
    <property type="entry name" value="Mur_ligase_M"/>
    <property type="match status" value="1"/>
</dbReference>
<evidence type="ECO:0000313" key="13">
    <source>
        <dbReference type="Proteomes" id="UP000001910"/>
    </source>
</evidence>
<evidence type="ECO:0000256" key="3">
    <source>
        <dbReference type="ARBA" id="ARBA00022960"/>
    </source>
</evidence>
<evidence type="ECO:0000313" key="12">
    <source>
        <dbReference type="EMBL" id="ACV39955.1"/>
    </source>
</evidence>
<dbReference type="RefSeq" id="WP_015770290.1">
    <property type="nucleotide sequence ID" value="NC_013192.1"/>
</dbReference>
<dbReference type="InterPro" id="IPR004101">
    <property type="entry name" value="Mur_ligase_C"/>
</dbReference>
<keyword evidence="7" id="KW-0547">Nucleotide-binding</keyword>
<dbReference type="Gene3D" id="3.90.190.20">
    <property type="entry name" value="Mur ligase, C-terminal domain"/>
    <property type="match status" value="1"/>
</dbReference>
<protein>
    <recommendedName>
        <fullName evidence="7">UDP-N-acetylmuramoyl-L-alanyl-D-glutamate--2,6-diaminopimelate ligase</fullName>
        <ecNumber evidence="7">6.3.2.13</ecNumber>
    </recommendedName>
    <alternativeName>
        <fullName evidence="7">Meso-A2pm-adding enzyme</fullName>
    </alternativeName>
    <alternativeName>
        <fullName evidence="7">Meso-diaminopimelate-adding enzyme</fullName>
    </alternativeName>
    <alternativeName>
        <fullName evidence="7">UDP-MurNAc-L-Ala-D-Glu:meso-diaminopimelate ligase</fullName>
    </alternativeName>
    <alternativeName>
        <fullName evidence="7">UDP-MurNAc-tripeptide synthetase</fullName>
    </alternativeName>
    <alternativeName>
        <fullName evidence="7">UDP-N-acetylmuramyl-tripeptide synthetase</fullName>
    </alternativeName>
</protein>
<comment type="catalytic activity">
    <reaction evidence="7">
        <text>UDP-N-acetyl-alpha-D-muramoyl-L-alanyl-D-glutamate + meso-2,6-diaminopimelate + ATP = UDP-N-acetyl-alpha-D-muramoyl-L-alanyl-gamma-D-glutamyl-meso-2,6-diaminopimelate + ADP + phosphate + H(+)</text>
        <dbReference type="Rhea" id="RHEA:23676"/>
        <dbReference type="ChEBI" id="CHEBI:15378"/>
        <dbReference type="ChEBI" id="CHEBI:30616"/>
        <dbReference type="ChEBI" id="CHEBI:43474"/>
        <dbReference type="ChEBI" id="CHEBI:57791"/>
        <dbReference type="ChEBI" id="CHEBI:83900"/>
        <dbReference type="ChEBI" id="CHEBI:83905"/>
        <dbReference type="ChEBI" id="CHEBI:456216"/>
        <dbReference type="EC" id="6.3.2.13"/>
    </reaction>
</comment>
<keyword evidence="3 7" id="KW-0133">Cell shape</keyword>